<evidence type="ECO:0000313" key="3">
    <source>
        <dbReference type="Proteomes" id="UP000886653"/>
    </source>
</evidence>
<dbReference type="Proteomes" id="UP000886653">
    <property type="component" value="Unassembled WGS sequence"/>
</dbReference>
<dbReference type="EMBL" id="MU167548">
    <property type="protein sequence ID" value="KAG0139636.1"/>
    <property type="molecule type" value="Genomic_DNA"/>
</dbReference>
<reference evidence="2" key="1">
    <citation type="submission" date="2013-11" db="EMBL/GenBank/DDBJ databases">
        <title>Genome sequence of the fusiform rust pathogen reveals effectors for host alternation and coevolution with pine.</title>
        <authorList>
            <consortium name="DOE Joint Genome Institute"/>
            <person name="Smith K."/>
            <person name="Pendleton A."/>
            <person name="Kubisiak T."/>
            <person name="Anderson C."/>
            <person name="Salamov A."/>
            <person name="Aerts A."/>
            <person name="Riley R."/>
            <person name="Clum A."/>
            <person name="Lindquist E."/>
            <person name="Ence D."/>
            <person name="Campbell M."/>
            <person name="Kronenberg Z."/>
            <person name="Feau N."/>
            <person name="Dhillon B."/>
            <person name="Hamelin R."/>
            <person name="Burleigh J."/>
            <person name="Smith J."/>
            <person name="Yandell M."/>
            <person name="Nelson C."/>
            <person name="Grigoriev I."/>
            <person name="Davis J."/>
        </authorList>
    </citation>
    <scope>NUCLEOTIDE SEQUENCE</scope>
    <source>
        <strain evidence="2">G11</strain>
    </source>
</reference>
<evidence type="ECO:0000256" key="1">
    <source>
        <dbReference type="SAM" id="MobiDB-lite"/>
    </source>
</evidence>
<evidence type="ECO:0000313" key="2">
    <source>
        <dbReference type="EMBL" id="KAG0139636.1"/>
    </source>
</evidence>
<protein>
    <submittedName>
        <fullName evidence="2">Uncharacterized protein</fullName>
    </submittedName>
</protein>
<organism evidence="2 3">
    <name type="scientific">Cronartium quercuum f. sp. fusiforme G11</name>
    <dbReference type="NCBI Taxonomy" id="708437"/>
    <lineage>
        <taxon>Eukaryota</taxon>
        <taxon>Fungi</taxon>
        <taxon>Dikarya</taxon>
        <taxon>Basidiomycota</taxon>
        <taxon>Pucciniomycotina</taxon>
        <taxon>Pucciniomycetes</taxon>
        <taxon>Pucciniales</taxon>
        <taxon>Coleosporiaceae</taxon>
        <taxon>Cronartium</taxon>
    </lineage>
</organism>
<keyword evidence="3" id="KW-1185">Reference proteome</keyword>
<feature type="compositionally biased region" description="Basic and acidic residues" evidence="1">
    <location>
        <begin position="27"/>
        <end position="42"/>
    </location>
</feature>
<feature type="region of interest" description="Disordered" evidence="1">
    <location>
        <begin position="1"/>
        <end position="42"/>
    </location>
</feature>
<dbReference type="AlphaFoldDB" id="A0A9P6N9D5"/>
<comment type="caution">
    <text evidence="2">The sequence shown here is derived from an EMBL/GenBank/DDBJ whole genome shotgun (WGS) entry which is preliminary data.</text>
</comment>
<feature type="compositionally biased region" description="Polar residues" evidence="1">
    <location>
        <begin position="1"/>
        <end position="17"/>
    </location>
</feature>
<proteinExistence type="predicted"/>
<sequence length="97" mass="11297">MNTLPHPTQLNSTQPSKTIEMPSKKTSNSDEKPSGKDHITWTPEKDHETDLSQLMGLIQLSHLNCLNWKCSRLGGWFDERWDFREILLRVVVDVHRD</sequence>
<name>A0A9P6N9D5_9BASI</name>
<accession>A0A9P6N9D5</accession>
<gene>
    <name evidence="2" type="ORF">CROQUDRAFT_666222</name>
</gene>